<keyword evidence="1" id="KW-1133">Transmembrane helix</keyword>
<feature type="transmembrane region" description="Helical" evidence="1">
    <location>
        <begin position="31"/>
        <end position="52"/>
    </location>
</feature>
<dbReference type="STRING" id="1195236.CTER_2805"/>
<sequence>MKDINLIPEEAKTNTVIKADDEKKSLSVKSVLLAVIILAVAAAGLISPKLYVKTLEIRAESVRDELAGEKYAEVKKVNDQITAAQDEISAKKTVIENISQSTARISEMIDYVEKSAPVGLSVNSMQHANGKLTIKGYSRDSTAVAEYMANLTMVDLLTEYTSSAKFNYQKANANLEYTLEFTNKSTKAK</sequence>
<dbReference type="Pfam" id="PF05137">
    <property type="entry name" value="PilN"/>
    <property type="match status" value="1"/>
</dbReference>
<dbReference type="PANTHER" id="PTHR40278">
    <property type="entry name" value="DNA UTILIZATION PROTEIN HOFN"/>
    <property type="match status" value="1"/>
</dbReference>
<keyword evidence="1" id="KW-0812">Transmembrane</keyword>
<name>S0FS63_RUMCE</name>
<comment type="caution">
    <text evidence="2">The sequence shown here is derived from an EMBL/GenBank/DDBJ whole genome shotgun (WGS) entry which is preliminary data.</text>
</comment>
<dbReference type="InterPro" id="IPR007813">
    <property type="entry name" value="PilN"/>
</dbReference>
<keyword evidence="3" id="KW-1185">Reference proteome</keyword>
<dbReference type="InterPro" id="IPR052534">
    <property type="entry name" value="Extracell_DNA_Util/SecSys_Comp"/>
</dbReference>
<evidence type="ECO:0000313" key="3">
    <source>
        <dbReference type="Proteomes" id="UP000014155"/>
    </source>
</evidence>
<keyword evidence="1" id="KW-0472">Membrane</keyword>
<dbReference type="Proteomes" id="UP000014155">
    <property type="component" value="Unassembled WGS sequence"/>
</dbReference>
<protein>
    <submittedName>
        <fullName evidence="2">Fimbrial assembly protein (PilN)</fullName>
    </submittedName>
</protein>
<evidence type="ECO:0000313" key="2">
    <source>
        <dbReference type="EMBL" id="EMS71313.1"/>
    </source>
</evidence>
<dbReference type="PATRIC" id="fig|1195236.3.peg.3125"/>
<dbReference type="RefSeq" id="WP_004626604.1">
    <property type="nucleotide sequence ID" value="NZ_AORV01000039.1"/>
</dbReference>
<dbReference type="AlphaFoldDB" id="S0FS63"/>
<dbReference type="EMBL" id="AORV01000039">
    <property type="protein sequence ID" value="EMS71313.1"/>
    <property type="molecule type" value="Genomic_DNA"/>
</dbReference>
<dbReference type="PANTHER" id="PTHR40278:SF1">
    <property type="entry name" value="DNA UTILIZATION PROTEIN HOFN"/>
    <property type="match status" value="1"/>
</dbReference>
<evidence type="ECO:0000256" key="1">
    <source>
        <dbReference type="SAM" id="Phobius"/>
    </source>
</evidence>
<reference evidence="2 3" key="1">
    <citation type="journal article" date="2013" name="Genome Announc.">
        <title>Draft Genome Sequence of the Cellulolytic, Mesophilic, Anaerobic Bacterium Clostridium termitidis Strain CT1112 (DSM 5398).</title>
        <authorList>
            <person name="Lal S."/>
            <person name="Ramachandran U."/>
            <person name="Zhang X."/>
            <person name="Munir R."/>
            <person name="Sparling R."/>
            <person name="Levin D.B."/>
        </authorList>
    </citation>
    <scope>NUCLEOTIDE SEQUENCE [LARGE SCALE GENOMIC DNA]</scope>
    <source>
        <strain evidence="2 3">CT1112</strain>
    </source>
</reference>
<accession>S0FS63</accession>
<gene>
    <name evidence="2" type="ORF">CTER_2805</name>
</gene>
<proteinExistence type="predicted"/>
<organism evidence="2 3">
    <name type="scientific">Ruminiclostridium cellobioparum subsp. termitidis CT1112</name>
    <dbReference type="NCBI Taxonomy" id="1195236"/>
    <lineage>
        <taxon>Bacteria</taxon>
        <taxon>Bacillati</taxon>
        <taxon>Bacillota</taxon>
        <taxon>Clostridia</taxon>
        <taxon>Eubacteriales</taxon>
        <taxon>Oscillospiraceae</taxon>
        <taxon>Ruminiclostridium</taxon>
    </lineage>
</organism>